<evidence type="ECO:0000259" key="1">
    <source>
        <dbReference type="PROSITE" id="PS50181"/>
    </source>
</evidence>
<protein>
    <submittedName>
        <fullName evidence="2">F-box-like domain superfamily</fullName>
    </submittedName>
</protein>
<proteinExistence type="predicted"/>
<dbReference type="SMART" id="SM00256">
    <property type="entry name" value="FBOX"/>
    <property type="match status" value="1"/>
</dbReference>
<reference evidence="2 3" key="1">
    <citation type="submission" date="2020-12" db="EMBL/GenBank/DDBJ databases">
        <title>Concerted genomic and epigenomic changes stabilize Arabidopsis allopolyploids.</title>
        <authorList>
            <person name="Chen Z."/>
        </authorList>
    </citation>
    <scope>NUCLEOTIDE SEQUENCE [LARGE SCALE GENOMIC DNA]</scope>
    <source>
        <strain evidence="2">Allo738</strain>
        <tissue evidence="2">Leaf</tissue>
    </source>
</reference>
<evidence type="ECO:0000313" key="3">
    <source>
        <dbReference type="Proteomes" id="UP000694240"/>
    </source>
</evidence>
<dbReference type="PROSITE" id="PS50181">
    <property type="entry name" value="FBOX"/>
    <property type="match status" value="1"/>
</dbReference>
<dbReference type="PANTHER" id="PTHR31111:SF130">
    <property type="entry name" value="F-BOX ASSOCIATED UBIQUITINATION EFFECTOR FAMILY PROTEIN"/>
    <property type="match status" value="1"/>
</dbReference>
<dbReference type="Proteomes" id="UP000694240">
    <property type="component" value="Chromosome 6"/>
</dbReference>
<dbReference type="AlphaFoldDB" id="A0A8T2C1L1"/>
<keyword evidence="3" id="KW-1185">Reference proteome</keyword>
<dbReference type="NCBIfam" id="TIGR01640">
    <property type="entry name" value="F_box_assoc_1"/>
    <property type="match status" value="1"/>
</dbReference>
<dbReference type="Pfam" id="PF00646">
    <property type="entry name" value="F-box"/>
    <property type="match status" value="1"/>
</dbReference>
<comment type="caution">
    <text evidence="2">The sequence shown here is derived from an EMBL/GenBank/DDBJ whole genome shotgun (WGS) entry which is preliminary data.</text>
</comment>
<accession>A0A8T2C1L1</accession>
<gene>
    <name evidence="2" type="ORF">ISN45_Aa01g023100</name>
</gene>
<dbReference type="EMBL" id="JAEFBK010000006">
    <property type="protein sequence ID" value="KAG7593517.1"/>
    <property type="molecule type" value="Genomic_DNA"/>
</dbReference>
<dbReference type="PANTHER" id="PTHR31111">
    <property type="entry name" value="BNAA05G37150D PROTEIN-RELATED"/>
    <property type="match status" value="1"/>
</dbReference>
<dbReference type="InterPro" id="IPR017451">
    <property type="entry name" value="F-box-assoc_interact_dom"/>
</dbReference>
<dbReference type="InterPro" id="IPR001810">
    <property type="entry name" value="F-box_dom"/>
</dbReference>
<name>A0A8T2C1L1_9BRAS</name>
<organism evidence="2 3">
    <name type="scientific">Arabidopsis thaliana x Arabidopsis arenosa</name>
    <dbReference type="NCBI Taxonomy" id="1240361"/>
    <lineage>
        <taxon>Eukaryota</taxon>
        <taxon>Viridiplantae</taxon>
        <taxon>Streptophyta</taxon>
        <taxon>Embryophyta</taxon>
        <taxon>Tracheophyta</taxon>
        <taxon>Spermatophyta</taxon>
        <taxon>Magnoliopsida</taxon>
        <taxon>eudicotyledons</taxon>
        <taxon>Gunneridae</taxon>
        <taxon>Pentapetalae</taxon>
        <taxon>rosids</taxon>
        <taxon>malvids</taxon>
        <taxon>Brassicales</taxon>
        <taxon>Brassicaceae</taxon>
        <taxon>Camelineae</taxon>
        <taxon>Arabidopsis</taxon>
    </lineage>
</organism>
<evidence type="ECO:0000313" key="2">
    <source>
        <dbReference type="EMBL" id="KAG7593517.1"/>
    </source>
</evidence>
<sequence>MNREKTLDSIPIDLLLEIFSRLPAKSVGRSSCVSKQWASILGSQGFAELFLTRSSTRPRLLFALQPYNDGDWLFYSSPHPQNPYEKFTVVAADFHTKFPRSQSKCIYASGLFYFPDVRISKNKGEDPVPVICNPITGQYTVLPKLRTEREPISFFGFDPIEKQFKVLLIHTVVNNETVHHILTLGAGKMRWRNIQCPLARYPAREGICINGVLYYLAVTDDMSAVIVCFDVRSEKFKFIDKKCDSFELMNYKGKLCGISLKFENDRGWHIGWRSGWSTRELHMWILEDVEKQEWSQYVYPFPENGYSKRLAVVGMTTTGEIVLSENLSSKPYNVFYFSPEKNTFQCVNFQYVGANLEEHRHSGTVYAFGDHVEDLSVKDAKQLKSSVFDRRNLGSFESINKFNALCRLGDD</sequence>
<dbReference type="InterPro" id="IPR013187">
    <property type="entry name" value="F-box-assoc_dom_typ3"/>
</dbReference>
<dbReference type="Pfam" id="PF08268">
    <property type="entry name" value="FBA_3"/>
    <property type="match status" value="1"/>
</dbReference>
<feature type="domain" description="F-box" evidence="1">
    <location>
        <begin position="4"/>
        <end position="53"/>
    </location>
</feature>